<evidence type="ECO:0000313" key="6">
    <source>
        <dbReference type="EMBL" id="GGO61143.1"/>
    </source>
</evidence>
<accession>A0ABQ2N0C7</accession>
<sequence length="197" mass="20781">MIPLVLPRRTPLHRVPAGWKLASLVLLSVAGAVASSTALGAAIALVATVAVYVAGGIGIREWARQLWRVKWIIVLLAAMQAIFLGWEAAVTGTARIVAIVLLAAAVTLTTPVADMLDALERCLTPLRIARVDPARVAFTIALTIAIIPVISQLGAQIREAQRARGVRLGVRWIVTMLVGALRHADDVGDALTARGVA</sequence>
<dbReference type="Pfam" id="PF02361">
    <property type="entry name" value="CbiQ"/>
    <property type="match status" value="1"/>
</dbReference>
<dbReference type="EMBL" id="BMMQ01000002">
    <property type="protein sequence ID" value="GGO61143.1"/>
    <property type="molecule type" value="Genomic_DNA"/>
</dbReference>
<proteinExistence type="predicted"/>
<keyword evidence="7" id="KW-1185">Reference proteome</keyword>
<evidence type="ECO:0000256" key="3">
    <source>
        <dbReference type="ARBA" id="ARBA00022989"/>
    </source>
</evidence>
<dbReference type="Proteomes" id="UP000638043">
    <property type="component" value="Unassembled WGS sequence"/>
</dbReference>
<feature type="transmembrane region" description="Helical" evidence="5">
    <location>
        <begin position="66"/>
        <end position="84"/>
    </location>
</feature>
<dbReference type="CDD" id="cd16914">
    <property type="entry name" value="EcfT"/>
    <property type="match status" value="1"/>
</dbReference>
<comment type="caution">
    <text evidence="6">The sequence shown here is derived from an EMBL/GenBank/DDBJ whole genome shotgun (WGS) entry which is preliminary data.</text>
</comment>
<dbReference type="PANTHER" id="PTHR33514:SF13">
    <property type="entry name" value="PROTEIN ABCI12, CHLOROPLASTIC"/>
    <property type="match status" value="1"/>
</dbReference>
<evidence type="ECO:0000256" key="2">
    <source>
        <dbReference type="ARBA" id="ARBA00022692"/>
    </source>
</evidence>
<protein>
    <submittedName>
        <fullName evidence="6">Cobalt ABC transporter permease</fullName>
    </submittedName>
</protein>
<evidence type="ECO:0000256" key="4">
    <source>
        <dbReference type="ARBA" id="ARBA00023136"/>
    </source>
</evidence>
<dbReference type="RefSeq" id="WP_188700130.1">
    <property type="nucleotide sequence ID" value="NZ_BMMQ01000002.1"/>
</dbReference>
<name>A0ABQ2N0C7_9MICO</name>
<feature type="transmembrane region" description="Helical" evidence="5">
    <location>
        <begin position="21"/>
        <end position="54"/>
    </location>
</feature>
<comment type="subcellular location">
    <subcellularLocation>
        <location evidence="1">Membrane</location>
        <topology evidence="1">Multi-pass membrane protein</topology>
    </subcellularLocation>
</comment>
<evidence type="ECO:0000256" key="1">
    <source>
        <dbReference type="ARBA" id="ARBA00004141"/>
    </source>
</evidence>
<dbReference type="PANTHER" id="PTHR33514">
    <property type="entry name" value="PROTEIN ABCI12, CHLOROPLASTIC"/>
    <property type="match status" value="1"/>
</dbReference>
<feature type="transmembrane region" description="Helical" evidence="5">
    <location>
        <begin position="136"/>
        <end position="155"/>
    </location>
</feature>
<keyword evidence="3 5" id="KW-1133">Transmembrane helix</keyword>
<organism evidence="6 7">
    <name type="scientific">Microbacterium nanhaiense</name>
    <dbReference type="NCBI Taxonomy" id="1301026"/>
    <lineage>
        <taxon>Bacteria</taxon>
        <taxon>Bacillati</taxon>
        <taxon>Actinomycetota</taxon>
        <taxon>Actinomycetes</taxon>
        <taxon>Micrococcales</taxon>
        <taxon>Microbacteriaceae</taxon>
        <taxon>Microbacterium</taxon>
    </lineage>
</organism>
<evidence type="ECO:0000313" key="7">
    <source>
        <dbReference type="Proteomes" id="UP000638043"/>
    </source>
</evidence>
<keyword evidence="4 5" id="KW-0472">Membrane</keyword>
<keyword evidence="2 5" id="KW-0812">Transmembrane</keyword>
<gene>
    <name evidence="6" type="ORF">GCM10010910_08250</name>
</gene>
<reference evidence="7" key="1">
    <citation type="journal article" date="2019" name="Int. J. Syst. Evol. Microbiol.">
        <title>The Global Catalogue of Microorganisms (GCM) 10K type strain sequencing project: providing services to taxonomists for standard genome sequencing and annotation.</title>
        <authorList>
            <consortium name="The Broad Institute Genomics Platform"/>
            <consortium name="The Broad Institute Genome Sequencing Center for Infectious Disease"/>
            <person name="Wu L."/>
            <person name="Ma J."/>
        </authorList>
    </citation>
    <scope>NUCLEOTIDE SEQUENCE [LARGE SCALE GENOMIC DNA]</scope>
    <source>
        <strain evidence="7">CGMCC 4.7181</strain>
    </source>
</reference>
<feature type="transmembrane region" description="Helical" evidence="5">
    <location>
        <begin position="96"/>
        <end position="116"/>
    </location>
</feature>
<dbReference type="InterPro" id="IPR003339">
    <property type="entry name" value="ABC/ECF_trnsptr_transmembrane"/>
</dbReference>
<evidence type="ECO:0000256" key="5">
    <source>
        <dbReference type="SAM" id="Phobius"/>
    </source>
</evidence>